<dbReference type="Pfam" id="PF07859">
    <property type="entry name" value="Abhydrolase_3"/>
    <property type="match status" value="1"/>
</dbReference>
<dbReference type="Gene3D" id="3.40.50.1820">
    <property type="entry name" value="alpha/beta hydrolase"/>
    <property type="match status" value="1"/>
</dbReference>
<gene>
    <name evidence="2" type="ORF">PPAR1163_LOCUS23934</name>
</gene>
<dbReference type="GO" id="GO:0004806">
    <property type="term" value="F:triacylglycerol lipase activity"/>
    <property type="evidence" value="ECO:0007669"/>
    <property type="project" value="TreeGrafter"/>
</dbReference>
<dbReference type="GO" id="GO:0005829">
    <property type="term" value="C:cytosol"/>
    <property type="evidence" value="ECO:0007669"/>
    <property type="project" value="TreeGrafter"/>
</dbReference>
<dbReference type="PANTHER" id="PTHR23025">
    <property type="entry name" value="TRIACYLGLYCEROL LIPASE"/>
    <property type="match status" value="1"/>
</dbReference>
<sequence length="119" mass="12848">MGAGDPVLPSGVLTAISQSYMESSGVSPEHPCASPYFASDEVLKAFPPVLIQVSAVDPLLDDAVDFNTRIRRVGGISEIRATHHVPHAFWGLSGIGFPEVRSVHQYCEAWILNVFGEKV</sequence>
<protein>
    <recommendedName>
        <fullName evidence="1">Alpha/beta hydrolase fold-3 domain-containing protein</fullName>
    </recommendedName>
</protein>
<dbReference type="EMBL" id="HBGJ01037891">
    <property type="protein sequence ID" value="CAD9265518.1"/>
    <property type="molecule type" value="Transcribed_RNA"/>
</dbReference>
<dbReference type="PANTHER" id="PTHR23025:SF3">
    <property type="entry name" value="HORMONE-SENSITIVE LIPASE"/>
    <property type="match status" value="1"/>
</dbReference>
<evidence type="ECO:0000313" key="2">
    <source>
        <dbReference type="EMBL" id="CAD9265518.1"/>
    </source>
</evidence>
<dbReference type="AlphaFoldDB" id="A0A7S1UFJ4"/>
<dbReference type="GO" id="GO:0019433">
    <property type="term" value="P:triglyceride catabolic process"/>
    <property type="evidence" value="ECO:0007669"/>
    <property type="project" value="TreeGrafter"/>
</dbReference>
<feature type="domain" description="Alpha/beta hydrolase fold-3" evidence="1">
    <location>
        <begin position="5"/>
        <end position="90"/>
    </location>
</feature>
<proteinExistence type="predicted"/>
<dbReference type="GO" id="GO:0004771">
    <property type="term" value="F:sterol ester esterase activity"/>
    <property type="evidence" value="ECO:0007669"/>
    <property type="project" value="TreeGrafter"/>
</dbReference>
<organism evidence="2">
    <name type="scientific">Phaeomonas parva</name>
    <dbReference type="NCBI Taxonomy" id="124430"/>
    <lineage>
        <taxon>Eukaryota</taxon>
        <taxon>Sar</taxon>
        <taxon>Stramenopiles</taxon>
        <taxon>Ochrophyta</taxon>
        <taxon>Pinguiophyceae</taxon>
        <taxon>Pinguiochrysidales</taxon>
        <taxon>Pinguiochrysidaceae</taxon>
        <taxon>Phaeomonas</taxon>
    </lineage>
</organism>
<evidence type="ECO:0000259" key="1">
    <source>
        <dbReference type="Pfam" id="PF07859"/>
    </source>
</evidence>
<dbReference type="InterPro" id="IPR013094">
    <property type="entry name" value="AB_hydrolase_3"/>
</dbReference>
<name>A0A7S1UFJ4_9STRA</name>
<accession>A0A7S1UFJ4</accession>
<reference evidence="2" key="1">
    <citation type="submission" date="2021-01" db="EMBL/GenBank/DDBJ databases">
        <authorList>
            <person name="Corre E."/>
            <person name="Pelletier E."/>
            <person name="Niang G."/>
            <person name="Scheremetjew M."/>
            <person name="Finn R."/>
            <person name="Kale V."/>
            <person name="Holt S."/>
            <person name="Cochrane G."/>
            <person name="Meng A."/>
            <person name="Brown T."/>
            <person name="Cohen L."/>
        </authorList>
    </citation>
    <scope>NUCLEOTIDE SEQUENCE</scope>
    <source>
        <strain evidence="2">CCMP2877</strain>
    </source>
</reference>
<dbReference type="SUPFAM" id="SSF53474">
    <property type="entry name" value="alpha/beta-Hydrolases"/>
    <property type="match status" value="1"/>
</dbReference>
<dbReference type="InterPro" id="IPR029058">
    <property type="entry name" value="AB_hydrolase_fold"/>
</dbReference>